<dbReference type="EMBL" id="JXBC01000013">
    <property type="protein sequence ID" value="KIU05309.1"/>
    <property type="molecule type" value="Genomic_DNA"/>
</dbReference>
<dbReference type="STRING" id="483913.AN935_15705"/>
<evidence type="ECO:0000313" key="3">
    <source>
        <dbReference type="EMBL" id="MBO3794975.1"/>
    </source>
</evidence>
<keyword evidence="1" id="KW-0472">Membrane</keyword>
<reference evidence="5" key="4">
    <citation type="submission" date="2023-05" db="EMBL/GenBank/DDBJ databases">
        <title>Complete genome sequence of Bacillus subtilis SRCM117797 isolated from Soybean paste.</title>
        <authorList>
            <person name="Abraha H.B."/>
            <person name="Kim K.-P."/>
            <person name="Ryu M.-S."/>
            <person name="Jeong D.-Y."/>
        </authorList>
    </citation>
    <scope>NUCLEOTIDE SEQUENCE</scope>
    <source>
        <strain evidence="5">SRCM117797</strain>
    </source>
</reference>
<dbReference type="Proteomes" id="UP001229422">
    <property type="component" value="Chromosome"/>
</dbReference>
<reference evidence="4" key="3">
    <citation type="submission" date="2023-03" db="EMBL/GenBank/DDBJ databases">
        <title>Complete genome sequences of 52 Bacillus and Priestia strains isolated from West-African fermentations and 26 reference strains from the DSMZ collection.</title>
        <authorList>
            <person name="Wiedenbein E.S."/>
            <person name="Canoy T.S."/>
            <person name="Hui Y."/>
            <person name="Parkouda C."/>
            <person name="Dawende C."/>
            <person name="Ametefe E."/>
            <person name="Jespersen L."/>
            <person name="Nielsen D.S."/>
        </authorList>
    </citation>
    <scope>NUCLEOTIDE SEQUENCE</scope>
    <source>
        <strain evidence="4">PRO56</strain>
    </source>
</reference>
<feature type="transmembrane region" description="Helical" evidence="1">
    <location>
        <begin position="7"/>
        <end position="28"/>
    </location>
</feature>
<dbReference type="AlphaFoldDB" id="A0A0C3FJ39"/>
<gene>
    <name evidence="3" type="ORF">J5227_11825</name>
    <name evidence="4" type="ORF">P5633_08305</name>
    <name evidence="5" type="ORF">QL281_06730</name>
    <name evidence="2" type="ORF">SC09_contig4orf00050</name>
</gene>
<dbReference type="EMBL" id="CP125292">
    <property type="protein sequence ID" value="WHM22731.1"/>
    <property type="molecule type" value="Genomic_DNA"/>
</dbReference>
<keyword evidence="1" id="KW-0812">Transmembrane</keyword>
<dbReference type="Proteomes" id="UP000665181">
    <property type="component" value="Unassembled WGS sequence"/>
</dbReference>
<accession>A0A0C3FJ39</accession>
<evidence type="ECO:0000313" key="2">
    <source>
        <dbReference type="EMBL" id="KIU05309.1"/>
    </source>
</evidence>
<keyword evidence="1" id="KW-1133">Transmembrane helix</keyword>
<dbReference type="InterPro" id="IPR058887">
    <property type="entry name" value="YuzI-like"/>
</dbReference>
<evidence type="ECO:0000313" key="4">
    <source>
        <dbReference type="EMBL" id="WEY86106.1"/>
    </source>
</evidence>
<dbReference type="Proteomes" id="UP001214898">
    <property type="component" value="Chromosome"/>
</dbReference>
<evidence type="ECO:0000313" key="6">
    <source>
        <dbReference type="Proteomes" id="UP000032247"/>
    </source>
</evidence>
<dbReference type="EMBL" id="CP120576">
    <property type="protein sequence ID" value="WEY86106.1"/>
    <property type="molecule type" value="Genomic_DNA"/>
</dbReference>
<evidence type="ECO:0000256" key="1">
    <source>
        <dbReference type="SAM" id="Phobius"/>
    </source>
</evidence>
<dbReference type="Pfam" id="PF26135">
    <property type="entry name" value="YuzI"/>
    <property type="match status" value="1"/>
</dbReference>
<dbReference type="EMBL" id="JAGFPW010000009">
    <property type="protein sequence ID" value="MBO3794975.1"/>
    <property type="molecule type" value="Genomic_DNA"/>
</dbReference>
<reference evidence="2 6" key="1">
    <citation type="submission" date="2014-12" db="EMBL/GenBank/DDBJ databases">
        <title>Comparative genome analysis of Bacillus coagulans HM-08, Clostridium butyricum HM-68, Bacillus subtilis HM-66 and Bacillus licheniformis BL-09.</title>
        <authorList>
            <person name="Zhang H."/>
        </authorList>
    </citation>
    <scope>NUCLEOTIDE SEQUENCE [LARGE SCALE GENOMIC DNA]</scope>
    <source>
        <strain evidence="2 6">HM-66</strain>
    </source>
</reference>
<feature type="transmembrane region" description="Helical" evidence="1">
    <location>
        <begin position="48"/>
        <end position="69"/>
    </location>
</feature>
<protein>
    <submittedName>
        <fullName evidence="2">Uncharacterized protein</fullName>
    </submittedName>
</protein>
<proteinExistence type="predicted"/>
<dbReference type="Proteomes" id="UP000032247">
    <property type="component" value="Unassembled WGS sequence"/>
</dbReference>
<name>A0A0C3FJ39_BACIU</name>
<reference evidence="3" key="2">
    <citation type="submission" date="2021-03" db="EMBL/GenBank/DDBJ databases">
        <title>Isolation of Bacillus subtilis from fermented food sample.</title>
        <authorList>
            <person name="Lakshmanan V."/>
            <person name="Athira K."/>
            <person name="Rajagopal K."/>
        </authorList>
    </citation>
    <scope>NUCLEOTIDE SEQUENCE</scope>
    <source>
        <strain evidence="3">S1</strain>
    </source>
</reference>
<evidence type="ECO:0000313" key="5">
    <source>
        <dbReference type="EMBL" id="WHM22731.1"/>
    </source>
</evidence>
<organism evidence="2 6">
    <name type="scientific">Bacillus subtilis</name>
    <dbReference type="NCBI Taxonomy" id="1423"/>
    <lineage>
        <taxon>Bacteria</taxon>
        <taxon>Bacillati</taxon>
        <taxon>Bacillota</taxon>
        <taxon>Bacilli</taxon>
        <taxon>Bacillales</taxon>
        <taxon>Bacillaceae</taxon>
        <taxon>Bacillus</taxon>
    </lineage>
</organism>
<dbReference type="PATRIC" id="fig|1423.173.peg.3840"/>
<dbReference type="RefSeq" id="WP_014480679.1">
    <property type="nucleotide sequence ID" value="NZ_AP028964.1"/>
</dbReference>
<sequence>MTIFQRTIVVLIGTQLAASAVILFIFDLNSYNHFSGSFSWFYFLKELAGSFAFYLFSAGLFFLLIGFCAPSRKKKRISVHGKENSLK</sequence>